<accession>A0A4Y7L7R9</accession>
<reference evidence="1 2" key="1">
    <citation type="journal article" date="2018" name="Science">
        <title>The opium poppy genome and morphinan production.</title>
        <authorList>
            <person name="Guo L."/>
            <person name="Winzer T."/>
            <person name="Yang X."/>
            <person name="Li Y."/>
            <person name="Ning Z."/>
            <person name="He Z."/>
            <person name="Teodor R."/>
            <person name="Lu Y."/>
            <person name="Bowser T.A."/>
            <person name="Graham I.A."/>
            <person name="Ye K."/>
        </authorList>
    </citation>
    <scope>NUCLEOTIDE SEQUENCE [LARGE SCALE GENOMIC DNA]</scope>
    <source>
        <strain evidence="2">cv. HN1</strain>
        <tissue evidence="1">Leaves</tissue>
    </source>
</reference>
<keyword evidence="2" id="KW-1185">Reference proteome</keyword>
<dbReference type="Proteomes" id="UP000316621">
    <property type="component" value="Chromosome 10"/>
</dbReference>
<organism evidence="1 2">
    <name type="scientific">Papaver somniferum</name>
    <name type="common">Opium poppy</name>
    <dbReference type="NCBI Taxonomy" id="3469"/>
    <lineage>
        <taxon>Eukaryota</taxon>
        <taxon>Viridiplantae</taxon>
        <taxon>Streptophyta</taxon>
        <taxon>Embryophyta</taxon>
        <taxon>Tracheophyta</taxon>
        <taxon>Spermatophyta</taxon>
        <taxon>Magnoliopsida</taxon>
        <taxon>Ranunculales</taxon>
        <taxon>Papaveraceae</taxon>
        <taxon>Papaveroideae</taxon>
        <taxon>Papaver</taxon>
    </lineage>
</organism>
<dbReference type="EMBL" id="CM010724">
    <property type="protein sequence ID" value="RZC80660.1"/>
    <property type="molecule type" value="Genomic_DNA"/>
</dbReference>
<name>A0A4Y7L7R9_PAPSO</name>
<sequence>MAEESSSPSVILQFAPFQSAVDDGLISGLNHWYKVKFLNSSLPFFVNRYDDMYLCGWHGVGDGFVRFGVCQGFEENTLISVVVTSDHAHKVFEEMPERPVEEHRSWTEFGWRKCEASENPFKEAPLGNISTIALGDTDSQIPCIDISVNWMLDDWEDSMAAFWFGISFMSSLEAEMYVV</sequence>
<gene>
    <name evidence="1" type="ORF">C5167_043222</name>
</gene>
<dbReference type="AlphaFoldDB" id="A0A4Y7L7R9"/>
<dbReference type="Gramene" id="RZC80660">
    <property type="protein sequence ID" value="RZC80660"/>
    <property type="gene ID" value="C5167_043222"/>
</dbReference>
<evidence type="ECO:0000313" key="2">
    <source>
        <dbReference type="Proteomes" id="UP000316621"/>
    </source>
</evidence>
<evidence type="ECO:0000313" key="1">
    <source>
        <dbReference type="EMBL" id="RZC80660.1"/>
    </source>
</evidence>
<proteinExistence type="predicted"/>
<protein>
    <submittedName>
        <fullName evidence="1">Uncharacterized protein</fullName>
    </submittedName>
</protein>